<evidence type="ECO:0000256" key="3">
    <source>
        <dbReference type="ARBA" id="ARBA00022598"/>
    </source>
</evidence>
<dbReference type="SUPFAM" id="SSF56059">
    <property type="entry name" value="Glutathione synthetase ATP-binding domain-like"/>
    <property type="match status" value="1"/>
</dbReference>
<dbReference type="GO" id="GO:0070736">
    <property type="term" value="F:protein-glycine ligase activity, initiating"/>
    <property type="evidence" value="ECO:0007669"/>
    <property type="project" value="TreeGrafter"/>
</dbReference>
<evidence type="ECO:0000256" key="2">
    <source>
        <dbReference type="ARBA" id="ARBA00022490"/>
    </source>
</evidence>
<evidence type="ECO:0000256" key="6">
    <source>
        <dbReference type="ARBA" id="ARBA00023212"/>
    </source>
</evidence>
<dbReference type="FunFam" id="3.30.470.20:FF:000032">
    <property type="entry name" value="tubulin monoglycylase TTLL3 isoform X2"/>
    <property type="match status" value="1"/>
</dbReference>
<evidence type="ECO:0000256" key="1">
    <source>
        <dbReference type="ARBA" id="ARBA00004245"/>
    </source>
</evidence>
<dbReference type="InterPro" id="IPR004344">
    <property type="entry name" value="TTL/TTLL_fam"/>
</dbReference>
<dbReference type="GO" id="GO:0015630">
    <property type="term" value="C:microtubule cytoskeleton"/>
    <property type="evidence" value="ECO:0007669"/>
    <property type="project" value="TreeGrafter"/>
</dbReference>
<dbReference type="OrthoDB" id="202825at2759"/>
<dbReference type="EMBL" id="VTPC01091206">
    <property type="protein sequence ID" value="KAF2879229.1"/>
    <property type="molecule type" value="Genomic_DNA"/>
</dbReference>
<comment type="subcellular location">
    <subcellularLocation>
        <location evidence="1">Cytoplasm</location>
        <location evidence="1">Cytoskeleton</location>
    </subcellularLocation>
</comment>
<feature type="compositionally biased region" description="Basic residues" evidence="7">
    <location>
        <begin position="698"/>
        <end position="717"/>
    </location>
</feature>
<evidence type="ECO:0000313" key="9">
    <source>
        <dbReference type="Proteomes" id="UP000801492"/>
    </source>
</evidence>
<dbReference type="PANTHER" id="PTHR45870">
    <property type="entry name" value="TUBULIN MONOGLYCYLASE TTLL3"/>
    <property type="match status" value="1"/>
</dbReference>
<feature type="compositionally biased region" description="Polar residues" evidence="7">
    <location>
        <begin position="20"/>
        <end position="52"/>
    </location>
</feature>
<dbReference type="PANTHER" id="PTHR45870:SF2">
    <property type="entry name" value="TUBULIN MONOGLYCYLASE TTLL3"/>
    <property type="match status" value="1"/>
</dbReference>
<keyword evidence="3" id="KW-0436">Ligase</keyword>
<dbReference type="GO" id="GO:0005930">
    <property type="term" value="C:axoneme"/>
    <property type="evidence" value="ECO:0007669"/>
    <property type="project" value="TreeGrafter"/>
</dbReference>
<organism evidence="8 9">
    <name type="scientific">Ignelater luminosus</name>
    <name type="common">Cucubano</name>
    <name type="synonym">Pyrophorus luminosus</name>
    <dbReference type="NCBI Taxonomy" id="2038154"/>
    <lineage>
        <taxon>Eukaryota</taxon>
        <taxon>Metazoa</taxon>
        <taxon>Ecdysozoa</taxon>
        <taxon>Arthropoda</taxon>
        <taxon>Hexapoda</taxon>
        <taxon>Insecta</taxon>
        <taxon>Pterygota</taxon>
        <taxon>Neoptera</taxon>
        <taxon>Endopterygota</taxon>
        <taxon>Coleoptera</taxon>
        <taxon>Polyphaga</taxon>
        <taxon>Elateriformia</taxon>
        <taxon>Elateroidea</taxon>
        <taxon>Elateridae</taxon>
        <taxon>Agrypninae</taxon>
        <taxon>Pyrophorini</taxon>
        <taxon>Ignelater</taxon>
    </lineage>
</organism>
<evidence type="ECO:0008006" key="10">
    <source>
        <dbReference type="Google" id="ProtNLM"/>
    </source>
</evidence>
<reference evidence="8" key="1">
    <citation type="submission" date="2019-08" db="EMBL/GenBank/DDBJ databases">
        <title>The genome of the North American firefly Photinus pyralis.</title>
        <authorList>
            <consortium name="Photinus pyralis genome working group"/>
            <person name="Fallon T.R."/>
            <person name="Sander Lower S.E."/>
            <person name="Weng J.-K."/>
        </authorList>
    </citation>
    <scope>NUCLEOTIDE SEQUENCE</scope>
    <source>
        <strain evidence="8">TRF0915ILg1</strain>
        <tissue evidence="8">Whole body</tissue>
    </source>
</reference>
<sequence length="717" mass="83312">MQALTASPSNLEKPKDSEIKSQTVTSAPPPNVSGSKQNVNGENIRRTNSSSETKIRCTIPSERLIQLRKIVDEAIRDHKTFTVKGGWQTIRNQFILRGWIEKYESISPNQNSKLKPAKETAQQSLEEVCTNLPVKQDWESQTAYVLKCERTVMSRMLQNHNVDFYWNMRREANDWHHRVNTHQIMNRFARSLFTSKEGLNLLLQQMHWHCQPGVAVVNFPRCYTLGFPDHYNNFIEDFRLTACMSLLKWFVNKYETEDEYAIKSPEGRIPHTALQFALDRCNDYIASQKHLDIDRDFVKVWNHEWDQFLSHYYLVVHGHAVFLDSNEWTVPLLNAAARTTLNEMAKYWPMMDVDGMKNIWILKPGNKCRGRGIQLVKHLEDVAKIMNAKLKYVVQKYIERPLLIYQTKFDIRQWFMITSVQPLNIWMYRECYLRFSTQIFSLDNFHESLHLTNHAVQCKYTNVIQRDKALPDQNMWDCHTFQTYLAQIGHSTKWEDVIYPGMRENIVGAMLACQDTMDRRPNTFELYGADFIIAEDFKPWLLEINSSPDLSSSTNVTSRMCPQVLQDVIKVMVDRRRNPTAETGLFDLVYKQALPRPPAYLGMSLSVRGRRIFKSKKPKAKDQKEKENKETQQNASLITANVIPPEIIPKAIPKILSPDLYKGPVIGDLIEELHHTIFPGGAGYEFIPAIPQQVATPSKKKSSALKNERKTKRKRKQ</sequence>
<keyword evidence="4" id="KW-0547">Nucleotide-binding</keyword>
<evidence type="ECO:0000256" key="7">
    <source>
        <dbReference type="SAM" id="MobiDB-lite"/>
    </source>
</evidence>
<protein>
    <recommendedName>
        <fullName evidence="10">Tubulin glycylase 3A-like</fullName>
    </recommendedName>
</protein>
<feature type="compositionally biased region" description="Basic and acidic residues" evidence="7">
    <location>
        <begin position="620"/>
        <end position="630"/>
    </location>
</feature>
<keyword evidence="2" id="KW-0963">Cytoplasm</keyword>
<dbReference type="Gene3D" id="3.30.470.20">
    <property type="entry name" value="ATP-grasp fold, B domain"/>
    <property type="match status" value="1"/>
</dbReference>
<dbReference type="GO" id="GO:0060271">
    <property type="term" value="P:cilium assembly"/>
    <property type="evidence" value="ECO:0007669"/>
    <property type="project" value="TreeGrafter"/>
</dbReference>
<dbReference type="Pfam" id="PF03133">
    <property type="entry name" value="TTL"/>
    <property type="match status" value="1"/>
</dbReference>
<feature type="region of interest" description="Disordered" evidence="7">
    <location>
        <begin position="1"/>
        <end position="53"/>
    </location>
</feature>
<accession>A0A8K0C564</accession>
<dbReference type="GO" id="GO:0003341">
    <property type="term" value="P:cilium movement"/>
    <property type="evidence" value="ECO:0007669"/>
    <property type="project" value="TreeGrafter"/>
</dbReference>
<dbReference type="GO" id="GO:0005524">
    <property type="term" value="F:ATP binding"/>
    <property type="evidence" value="ECO:0007669"/>
    <property type="project" value="UniProtKB-KW"/>
</dbReference>
<gene>
    <name evidence="8" type="ORF">ILUMI_26943</name>
</gene>
<dbReference type="Proteomes" id="UP000801492">
    <property type="component" value="Unassembled WGS sequence"/>
</dbReference>
<feature type="region of interest" description="Disordered" evidence="7">
    <location>
        <begin position="694"/>
        <end position="717"/>
    </location>
</feature>
<feature type="region of interest" description="Disordered" evidence="7">
    <location>
        <begin position="614"/>
        <end position="633"/>
    </location>
</feature>
<dbReference type="InterPro" id="IPR051437">
    <property type="entry name" value="TTLL_monoglycylase"/>
</dbReference>
<comment type="caution">
    <text evidence="8">The sequence shown here is derived from an EMBL/GenBank/DDBJ whole genome shotgun (WGS) entry which is preliminary data.</text>
</comment>
<keyword evidence="5" id="KW-0067">ATP-binding</keyword>
<evidence type="ECO:0000313" key="8">
    <source>
        <dbReference type="EMBL" id="KAF2879229.1"/>
    </source>
</evidence>
<feature type="compositionally biased region" description="Polar residues" evidence="7">
    <location>
        <begin position="1"/>
        <end position="10"/>
    </location>
</feature>
<dbReference type="AlphaFoldDB" id="A0A8K0C564"/>
<name>A0A8K0C564_IGNLU</name>
<keyword evidence="6" id="KW-0206">Cytoskeleton</keyword>
<keyword evidence="9" id="KW-1185">Reference proteome</keyword>
<proteinExistence type="predicted"/>
<evidence type="ECO:0000256" key="4">
    <source>
        <dbReference type="ARBA" id="ARBA00022741"/>
    </source>
</evidence>
<dbReference type="PROSITE" id="PS51221">
    <property type="entry name" value="TTL"/>
    <property type="match status" value="1"/>
</dbReference>
<evidence type="ECO:0000256" key="5">
    <source>
        <dbReference type="ARBA" id="ARBA00022840"/>
    </source>
</evidence>